<organism evidence="1 2">
    <name type="scientific">Pseudomonas ogarae (strain DSM 112162 / CECT 30235 / F113)</name>
    <dbReference type="NCBI Taxonomy" id="1114970"/>
    <lineage>
        <taxon>Bacteria</taxon>
        <taxon>Pseudomonadati</taxon>
        <taxon>Pseudomonadota</taxon>
        <taxon>Gammaproteobacteria</taxon>
        <taxon>Pseudomonadales</taxon>
        <taxon>Pseudomonadaceae</taxon>
        <taxon>Pseudomonas</taxon>
    </lineage>
</organism>
<reference evidence="1 2" key="1">
    <citation type="submission" date="2018-01" db="EMBL/GenBank/DDBJ databases">
        <title>Tropical forage species Digitaria eriantha prevents oxidative stress under low temperature conditions by the incorporation of polyhydroxybutyrate-producing endophytic bacteria.</title>
        <authorList>
            <person name="Stritzler M."/>
            <person name="Ayub N."/>
        </authorList>
    </citation>
    <scope>NUCLEOTIDE SEQUENCE [LARGE SCALE GENOMIC DNA]</scope>
    <source>
        <strain evidence="1 2">FR1</strain>
    </source>
</reference>
<accession>A0ABN5GAB5</accession>
<keyword evidence="2" id="KW-1185">Reference proteome</keyword>
<dbReference type="Proteomes" id="UP000235315">
    <property type="component" value="Chromosome"/>
</dbReference>
<evidence type="ECO:0008006" key="3">
    <source>
        <dbReference type="Google" id="ProtNLM"/>
    </source>
</evidence>
<evidence type="ECO:0000313" key="1">
    <source>
        <dbReference type="EMBL" id="AUO48212.1"/>
    </source>
</evidence>
<protein>
    <recommendedName>
        <fullName evidence="3">Imidazoleglycerol-phosphate synthase</fullName>
    </recommendedName>
</protein>
<dbReference type="EMBL" id="CP025738">
    <property type="protein sequence ID" value="AUO48212.1"/>
    <property type="molecule type" value="Genomic_DNA"/>
</dbReference>
<name>A0ABN5GAB5_PSEO1</name>
<sequence>MLYFLSELEGDVMAVNSLESLLERMRQGSVTQGWGAVSIFSRGRLNRLLEQQYIERFNGFGFLPPFSGQVFLDDLQSSYVELEDVTLGQPRLSFNTASLTNSTAVLTMNILSGRYAASRQAAGALKTLASTFNISESQGFKIEMDIDLSVVVGEIDRQGKVKLSLSDGVNFRCNLAGADEATNTRLSGFLKQCFEELPAHRSVFQLGMLELKGYNYLTPASFRILTQAAPGAKVRGALNFGEGGVVIFIRLQGNTADGRFPPDGSFPYLLPDDQEPDGSDRYSAALILSQAMIPYIEDNQLDVLNSLLFPGDNIFEEREQHRPADLAVFGNINAKRTRIALEPTFKTIRAGGTQRFTLLDWNGAQIQASDWEAVSLQSHSEPGHGTITDGLYTAAPRNVIGHDSLHVVVTAKYETGGMTYTASALLLVVYDSVTVAPRTAVYPTRAQSQPIVLKASTVDAASVTWAPLAPEYGVLTHEANQATFTPDARSRTKGLAVQQIEVTGAQTRLLSLVLVNAQQQLRIDPAYVPAVTKSVAVQLTDDATLLPGVPRRWKVISGGGTVSSTGRFTALAQGPASSSVVQCEIVSNGVVLSSGYSVVELSELEPEPTWKTLSQFTVKVPGGLESNRFGSLYSNGYQQLRIGVEAETNPVNGKEYSLSVTEKASLKLVDDDTGAEIDPVEEPLEGIPRGDSETWRSRLIENRFELAIPRVAAQDNSPSGAISKMDIFLHTRARANEIKTFHVMLQADGDKKFWRSTEFTGDINKVIEITPLAIPQFQPTDYDFTRVRVDGGSGNPGDPEDDDFDFHLRTVDYWKLRYVGNIGLPGVNFETLEFISIGGGDIHRSASTSTIRWESEQLAETMFSWTGYIFRDPLKDKPVNKVKFDSSLKHVVKAESLDIDVNQSQFEQGLLVISLHRSDRIPYVRQGDISRDKLSRDLAVILVDQRGNPHHRRISFLPPSNVGDRNRLIHTQFTS</sequence>
<evidence type="ECO:0000313" key="2">
    <source>
        <dbReference type="Proteomes" id="UP000235315"/>
    </source>
</evidence>
<gene>
    <name evidence="1" type="ORF">C1C98_23530</name>
</gene>
<proteinExistence type="predicted"/>